<evidence type="ECO:0000256" key="1">
    <source>
        <dbReference type="SAM" id="MobiDB-lite"/>
    </source>
</evidence>
<sequence length="257" mass="28459">MAIGSQYPMARPGRTKIGGGAGHSCRGLPGLLVSGRSPLPTCTLPSDRGKMQRQHTSVIGLTNRPSQEGSAAALRLYPHNIRALRKSVRVFTETSLFYREGLNIQAFTGWRRRDPRRDRRQAKSLAQYAVLVEIDPAVQRCGGVRDTATHQDNFAHQGFRHLTLHPGQLVGIVSIDEVQGLDKRYGFKRVHHIALAGKHPPLIVLQVFGQADAGIKPALLVFLRTLNALHRCRALTVLDNPLLKRIHRLVPLARGLQ</sequence>
<reference evidence="2" key="1">
    <citation type="journal article" date="2012" name="Antimicrob. Agents Chemother.">
        <title>Klebsiella pneumoniae ST258 Producing KPC-3 Identified in Italy Carries Novel Plasmids and OmpK36/OmpK35 Porin Variants.</title>
        <authorList>
            <person name="Garcia-Fernandez A."/>
            <person name="Villa L."/>
            <person name="Carta C."/>
            <person name="Venditti C."/>
            <person name="Giordano A."/>
            <person name="Venditti M."/>
            <person name="Mancini C."/>
            <person name="Carattoli A."/>
        </authorList>
    </citation>
    <scope>NUCLEOTIDE SEQUENCE</scope>
    <source>
        <strain evidence="2">ST258</strain>
        <plasmid evidence="2">pKPN-IT</plasmid>
    </source>
</reference>
<dbReference type="AlphaFoldDB" id="G9G294"/>
<name>G9G294_KLEPN</name>
<accession>G9G294</accession>
<keyword evidence="2" id="KW-0614">Plasmid</keyword>
<organism evidence="2">
    <name type="scientific">Klebsiella pneumoniae</name>
    <dbReference type="NCBI Taxonomy" id="573"/>
    <lineage>
        <taxon>Bacteria</taxon>
        <taxon>Pseudomonadati</taxon>
        <taxon>Pseudomonadota</taxon>
        <taxon>Gammaproteobacteria</taxon>
        <taxon>Enterobacterales</taxon>
        <taxon>Enterobacteriaceae</taxon>
        <taxon>Klebsiella/Raoultella group</taxon>
        <taxon>Klebsiella</taxon>
        <taxon>Klebsiella pneumoniae complex</taxon>
    </lineage>
</organism>
<geneLocation type="plasmid" evidence="2">
    <name>pKPN-IT</name>
</geneLocation>
<dbReference type="EMBL" id="JN233704">
    <property type="protein sequence ID" value="AEV55176.1"/>
    <property type="molecule type" value="Genomic_DNA"/>
</dbReference>
<evidence type="ECO:0000313" key="2">
    <source>
        <dbReference type="EMBL" id="AEV55176.1"/>
    </source>
</evidence>
<feature type="region of interest" description="Disordered" evidence="1">
    <location>
        <begin position="1"/>
        <end position="21"/>
    </location>
</feature>
<proteinExistence type="predicted"/>
<protein>
    <submittedName>
        <fullName evidence="2">TraU</fullName>
    </submittedName>
</protein>